<dbReference type="KEGG" id="rdi:CMV14_14310"/>
<dbReference type="AlphaFoldDB" id="A0A2A4FSC8"/>
<proteinExistence type="predicted"/>
<evidence type="ECO:0000313" key="2">
    <source>
        <dbReference type="EMBL" id="PCE40606.1"/>
    </source>
</evidence>
<evidence type="ECO:0000256" key="1">
    <source>
        <dbReference type="SAM" id="MobiDB-lite"/>
    </source>
</evidence>
<accession>A0A2A4FSC8</accession>
<dbReference type="EMBL" id="NWUF01000025">
    <property type="protein sequence ID" value="PCE40606.1"/>
    <property type="molecule type" value="Genomic_DNA"/>
</dbReference>
<evidence type="ECO:0000313" key="3">
    <source>
        <dbReference type="Proteomes" id="UP000218934"/>
    </source>
</evidence>
<dbReference type="Proteomes" id="UP000218934">
    <property type="component" value="Unassembled WGS sequence"/>
</dbReference>
<sequence>MTRCSADAPVPARDPEENDMRSTVAGCCTLALAMIALPASAQIAIGTDSRATIGTGTSIGGSAGLSAQVPSTGAGAGAAVATQAATGKLPDDASGNVKRSERKTRPAEKAGVAASGKASVQSHGGSRSPGGGN</sequence>
<protein>
    <submittedName>
        <fullName evidence="2">Uncharacterized protein</fullName>
    </submittedName>
</protein>
<gene>
    <name evidence="2" type="ORF">COO09_19315</name>
</gene>
<feature type="compositionally biased region" description="Low complexity" evidence="1">
    <location>
        <begin position="77"/>
        <end position="87"/>
    </location>
</feature>
<reference evidence="2 3" key="1">
    <citation type="submission" date="2017-09" db="EMBL/GenBank/DDBJ databases">
        <title>The Catabolism of 3,6-Dichlorosalicylic acid is Initiated by the Cytochrome P450 Monooxygenase DsmABC in Rhizorhabdus dicambivorans Ndbn-20.</title>
        <authorList>
            <person name="Na L."/>
        </authorList>
    </citation>
    <scope>NUCLEOTIDE SEQUENCE [LARGE SCALE GENOMIC DNA]</scope>
    <source>
        <strain evidence="2 3">Ndbn-20m</strain>
    </source>
</reference>
<organism evidence="2 3">
    <name type="scientific">Rhizorhabdus dicambivorans</name>
    <dbReference type="NCBI Taxonomy" id="1850238"/>
    <lineage>
        <taxon>Bacteria</taxon>
        <taxon>Pseudomonadati</taxon>
        <taxon>Pseudomonadota</taxon>
        <taxon>Alphaproteobacteria</taxon>
        <taxon>Sphingomonadales</taxon>
        <taxon>Sphingomonadaceae</taxon>
        <taxon>Rhizorhabdus</taxon>
    </lineage>
</organism>
<feature type="region of interest" description="Disordered" evidence="1">
    <location>
        <begin position="51"/>
        <end position="133"/>
    </location>
</feature>
<name>A0A2A4FSC8_9SPHN</name>
<keyword evidence="3" id="KW-1185">Reference proteome</keyword>
<comment type="caution">
    <text evidence="2">The sequence shown here is derived from an EMBL/GenBank/DDBJ whole genome shotgun (WGS) entry which is preliminary data.</text>
</comment>